<dbReference type="EMBL" id="JH718444">
    <property type="protein sequence ID" value="EJC97451.1"/>
    <property type="molecule type" value="Genomic_DNA"/>
</dbReference>
<evidence type="ECO:0000313" key="2">
    <source>
        <dbReference type="EMBL" id="EJC97451.1"/>
    </source>
</evidence>
<dbReference type="AlphaFoldDB" id="R7SFE8"/>
<accession>R7SFE8</accession>
<evidence type="ECO:0000313" key="3">
    <source>
        <dbReference type="Proteomes" id="UP000053630"/>
    </source>
</evidence>
<proteinExistence type="predicted"/>
<keyword evidence="1" id="KW-1133">Transmembrane helix</keyword>
<keyword evidence="3" id="KW-1185">Reference proteome</keyword>
<gene>
    <name evidence="2" type="ORF">FOMMEDRAFT_163281</name>
</gene>
<organism evidence="2 3">
    <name type="scientific">Fomitiporia mediterranea (strain MF3/22)</name>
    <name type="common">Grapevine white-rot fungus</name>
    <dbReference type="NCBI Taxonomy" id="694068"/>
    <lineage>
        <taxon>Eukaryota</taxon>
        <taxon>Fungi</taxon>
        <taxon>Dikarya</taxon>
        <taxon>Basidiomycota</taxon>
        <taxon>Agaricomycotina</taxon>
        <taxon>Agaricomycetes</taxon>
        <taxon>Hymenochaetales</taxon>
        <taxon>Hymenochaetaceae</taxon>
        <taxon>Fomitiporia</taxon>
    </lineage>
</organism>
<name>R7SFE8_FOMME</name>
<evidence type="ECO:0000256" key="1">
    <source>
        <dbReference type="SAM" id="Phobius"/>
    </source>
</evidence>
<dbReference type="RefSeq" id="XP_007272287.1">
    <property type="nucleotide sequence ID" value="XM_007272225.1"/>
</dbReference>
<dbReference type="Proteomes" id="UP000053630">
    <property type="component" value="Unassembled WGS sequence"/>
</dbReference>
<sequence length="239" mass="26383">MAHESRLTKAKTSSSNKRERLQSISAALEYEWKLPSFPHVVHARFTTPPEPQQNDLWKTSFPQALGSFHSVPVKTLWGGVFAMFLVNIHLFASFGLSVKPAETMNVQSAHSFGDPTSFLSLTGPTPVLADCIFDESSAWIVEVCKPGNLLSCCAKPSIPSDLKLCSMSHHMVGFSDSVTSPCRPNAYEFPIIFAFIVTVACPGSEEFLCDIETERVHLRCALQVTLTNLVTFRGSVRIF</sequence>
<protein>
    <submittedName>
        <fullName evidence="2">Uncharacterized protein</fullName>
    </submittedName>
</protein>
<keyword evidence="1" id="KW-0472">Membrane</keyword>
<keyword evidence="1" id="KW-0812">Transmembrane</keyword>
<dbReference type="GeneID" id="18675999"/>
<reference evidence="3" key="1">
    <citation type="journal article" date="2012" name="Science">
        <title>The Paleozoic origin of enzymatic lignin decomposition reconstructed from 31 fungal genomes.</title>
        <authorList>
            <person name="Floudas D."/>
            <person name="Binder M."/>
            <person name="Riley R."/>
            <person name="Barry K."/>
            <person name="Blanchette R.A."/>
            <person name="Henrissat B."/>
            <person name="Martinez A.T."/>
            <person name="Otillar R."/>
            <person name="Spatafora J.W."/>
            <person name="Yadav J.S."/>
            <person name="Aerts A."/>
            <person name="Benoit I."/>
            <person name="Boyd A."/>
            <person name="Carlson A."/>
            <person name="Copeland A."/>
            <person name="Coutinho P.M."/>
            <person name="de Vries R.P."/>
            <person name="Ferreira P."/>
            <person name="Findley K."/>
            <person name="Foster B."/>
            <person name="Gaskell J."/>
            <person name="Glotzer D."/>
            <person name="Gorecki P."/>
            <person name="Heitman J."/>
            <person name="Hesse C."/>
            <person name="Hori C."/>
            <person name="Igarashi K."/>
            <person name="Jurgens J.A."/>
            <person name="Kallen N."/>
            <person name="Kersten P."/>
            <person name="Kohler A."/>
            <person name="Kuees U."/>
            <person name="Kumar T.K.A."/>
            <person name="Kuo A."/>
            <person name="LaButti K."/>
            <person name="Larrondo L.F."/>
            <person name="Lindquist E."/>
            <person name="Ling A."/>
            <person name="Lombard V."/>
            <person name="Lucas S."/>
            <person name="Lundell T."/>
            <person name="Martin R."/>
            <person name="McLaughlin D.J."/>
            <person name="Morgenstern I."/>
            <person name="Morin E."/>
            <person name="Murat C."/>
            <person name="Nagy L.G."/>
            <person name="Nolan M."/>
            <person name="Ohm R.A."/>
            <person name="Patyshakuliyeva A."/>
            <person name="Rokas A."/>
            <person name="Ruiz-Duenas F.J."/>
            <person name="Sabat G."/>
            <person name="Salamov A."/>
            <person name="Samejima M."/>
            <person name="Schmutz J."/>
            <person name="Slot J.C."/>
            <person name="St John F."/>
            <person name="Stenlid J."/>
            <person name="Sun H."/>
            <person name="Sun S."/>
            <person name="Syed K."/>
            <person name="Tsang A."/>
            <person name="Wiebenga A."/>
            <person name="Young D."/>
            <person name="Pisabarro A."/>
            <person name="Eastwood D.C."/>
            <person name="Martin F."/>
            <person name="Cullen D."/>
            <person name="Grigoriev I.V."/>
            <person name="Hibbett D.S."/>
        </authorList>
    </citation>
    <scope>NUCLEOTIDE SEQUENCE [LARGE SCALE GENOMIC DNA]</scope>
    <source>
        <strain evidence="3">MF3/22</strain>
    </source>
</reference>
<dbReference type="KEGG" id="fme:FOMMEDRAFT_163281"/>
<feature type="transmembrane region" description="Helical" evidence="1">
    <location>
        <begin position="76"/>
        <end position="98"/>
    </location>
</feature>